<gene>
    <name evidence="7" type="ORF">FYJ84_08170</name>
</gene>
<keyword evidence="5" id="KW-0813">Transport</keyword>
<comment type="similarity">
    <text evidence="5">Belongs to the ABC-2 integral membrane protein family.</text>
</comment>
<dbReference type="PRINTS" id="PR00164">
    <property type="entry name" value="ABC2TRNSPORT"/>
</dbReference>
<evidence type="ECO:0000256" key="5">
    <source>
        <dbReference type="RuleBase" id="RU361157"/>
    </source>
</evidence>
<keyword evidence="8" id="KW-1185">Reference proteome</keyword>
<feature type="transmembrane region" description="Helical" evidence="5">
    <location>
        <begin position="171"/>
        <end position="197"/>
    </location>
</feature>
<dbReference type="EMBL" id="VUNR01000014">
    <property type="protein sequence ID" value="MSU08958.1"/>
    <property type="molecule type" value="Genomic_DNA"/>
</dbReference>
<keyword evidence="3 5" id="KW-1133">Transmembrane helix</keyword>
<dbReference type="InterPro" id="IPR052522">
    <property type="entry name" value="ABC-2_transport_permease"/>
</dbReference>
<keyword evidence="5" id="KW-1003">Cell membrane</keyword>
<dbReference type="InterPro" id="IPR013525">
    <property type="entry name" value="ABC2_TM"/>
</dbReference>
<dbReference type="InterPro" id="IPR000412">
    <property type="entry name" value="ABC_2_transport"/>
</dbReference>
<dbReference type="PANTHER" id="PTHR43332:SF2">
    <property type="entry name" value="INNER MEMBRANE TRANSPORT PERMEASE YADH"/>
    <property type="match status" value="1"/>
</dbReference>
<dbReference type="Proteomes" id="UP000433181">
    <property type="component" value="Unassembled WGS sequence"/>
</dbReference>
<dbReference type="GO" id="GO:0140359">
    <property type="term" value="F:ABC-type transporter activity"/>
    <property type="evidence" value="ECO:0007669"/>
    <property type="project" value="InterPro"/>
</dbReference>
<dbReference type="PIRSF" id="PIRSF006648">
    <property type="entry name" value="DrrB"/>
    <property type="match status" value="1"/>
</dbReference>
<evidence type="ECO:0000259" key="6">
    <source>
        <dbReference type="PROSITE" id="PS51012"/>
    </source>
</evidence>
<dbReference type="GeneID" id="96778890"/>
<evidence type="ECO:0000313" key="7">
    <source>
        <dbReference type="EMBL" id="MSU08958.1"/>
    </source>
</evidence>
<feature type="domain" description="ABC transmembrane type-2" evidence="6">
    <location>
        <begin position="23"/>
        <end position="244"/>
    </location>
</feature>
<dbReference type="InterPro" id="IPR047817">
    <property type="entry name" value="ABC2_TM_bact-type"/>
</dbReference>
<evidence type="ECO:0000256" key="1">
    <source>
        <dbReference type="ARBA" id="ARBA00004141"/>
    </source>
</evidence>
<feature type="transmembrane region" description="Helical" evidence="5">
    <location>
        <begin position="25"/>
        <end position="44"/>
    </location>
</feature>
<keyword evidence="4 5" id="KW-0472">Membrane</keyword>
<evidence type="ECO:0000256" key="4">
    <source>
        <dbReference type="ARBA" id="ARBA00023136"/>
    </source>
</evidence>
<dbReference type="AlphaFoldDB" id="A0A6I2UBS4"/>
<evidence type="ECO:0000313" key="8">
    <source>
        <dbReference type="Proteomes" id="UP000433181"/>
    </source>
</evidence>
<name>A0A6I2UBS4_9FIRM</name>
<dbReference type="PROSITE" id="PS51012">
    <property type="entry name" value="ABC_TM2"/>
    <property type="match status" value="1"/>
</dbReference>
<dbReference type="PANTHER" id="PTHR43332">
    <property type="entry name" value="INNER MEMBRANE TRANSPORT PERMEASE YADH-RELATED"/>
    <property type="match status" value="1"/>
</dbReference>
<evidence type="ECO:0000256" key="3">
    <source>
        <dbReference type="ARBA" id="ARBA00022989"/>
    </source>
</evidence>
<organism evidence="7 8">
    <name type="scientific">Anaerovibrio slackiae</name>
    <dbReference type="NCBI Taxonomy" id="2652309"/>
    <lineage>
        <taxon>Bacteria</taxon>
        <taxon>Bacillati</taxon>
        <taxon>Bacillota</taxon>
        <taxon>Negativicutes</taxon>
        <taxon>Selenomonadales</taxon>
        <taxon>Selenomonadaceae</taxon>
        <taxon>Anaerovibrio</taxon>
    </lineage>
</organism>
<accession>A0A6I2UBS4</accession>
<keyword evidence="2 5" id="KW-0812">Transmembrane</keyword>
<dbReference type="Pfam" id="PF01061">
    <property type="entry name" value="ABC2_membrane"/>
    <property type="match status" value="1"/>
</dbReference>
<feature type="transmembrane region" description="Helical" evidence="5">
    <location>
        <begin position="218"/>
        <end position="241"/>
    </location>
</feature>
<reference evidence="7 8" key="1">
    <citation type="submission" date="2019-08" db="EMBL/GenBank/DDBJ databases">
        <title>In-depth cultivation of the pig gut microbiome towards novel bacterial diversity and tailored functional studies.</title>
        <authorList>
            <person name="Wylensek D."/>
            <person name="Hitch T.C.A."/>
            <person name="Clavel T."/>
        </authorList>
    </citation>
    <scope>NUCLEOTIDE SEQUENCE [LARGE SCALE GENOMIC DNA]</scope>
    <source>
        <strain evidence="7 8">WCA-693-APC-5D-A</strain>
    </source>
</reference>
<feature type="transmembrane region" description="Helical" evidence="5">
    <location>
        <begin position="106"/>
        <end position="129"/>
    </location>
</feature>
<protein>
    <recommendedName>
        <fullName evidence="5">Transport permease protein</fullName>
    </recommendedName>
</protein>
<feature type="transmembrane region" description="Helical" evidence="5">
    <location>
        <begin position="136"/>
        <end position="159"/>
    </location>
</feature>
<comment type="caution">
    <text evidence="7">The sequence shown here is derived from an EMBL/GenBank/DDBJ whole genome shotgun (WGS) entry which is preliminary data.</text>
</comment>
<dbReference type="RefSeq" id="WP_154407120.1">
    <property type="nucleotide sequence ID" value="NZ_VUNR01000014.1"/>
</dbReference>
<dbReference type="GO" id="GO:0043190">
    <property type="term" value="C:ATP-binding cassette (ABC) transporter complex"/>
    <property type="evidence" value="ECO:0007669"/>
    <property type="project" value="InterPro"/>
</dbReference>
<proteinExistence type="inferred from homology"/>
<comment type="subcellular location">
    <subcellularLocation>
        <location evidence="5">Cell membrane</location>
        <topology evidence="5">Multi-pass membrane protein</topology>
    </subcellularLocation>
    <subcellularLocation>
        <location evidence="1">Membrane</location>
        <topology evidence="1">Multi-pass membrane protein</topology>
    </subcellularLocation>
</comment>
<comment type="caution">
    <text evidence="5">Lacks conserved residue(s) required for the propagation of feature annotation.</text>
</comment>
<sequence length="246" mass="27750">MLLQDIWTVFWRDWIVLQRRLKKFIFSRMVAPLLYMVAFGWGLGRSIQVTDGSYLDFLVPGILALNSMNISFNSVTPVHSERIYHKSLEEYIIAPVVPEAFVIGKVLAAVLRGLISSAIILVLAVLFGAQLHLTPLFLLVLVVNCIIFSEIGFFAAMTISTYEEMGQVNTYVLLPMSFLCGTFFSVHTLPEAVRYFIQLLPLTHTSYLLRGISLGQPIALESLVVLVLYAIILFMAARWAFLRLTK</sequence>
<evidence type="ECO:0000256" key="2">
    <source>
        <dbReference type="ARBA" id="ARBA00022692"/>
    </source>
</evidence>